<evidence type="ECO:0000313" key="4">
    <source>
        <dbReference type="EMBL" id="RKO96559.1"/>
    </source>
</evidence>
<evidence type="ECO:0000313" key="5">
    <source>
        <dbReference type="Proteomes" id="UP000268535"/>
    </source>
</evidence>
<dbReference type="AlphaFoldDB" id="A0A4P9WTI1"/>
<dbReference type="Gene3D" id="1.20.870.10">
    <property type="entry name" value="Son of sevenless (SoS) protein Chain: S domain 1"/>
    <property type="match status" value="1"/>
</dbReference>
<dbReference type="Pfam" id="PF00618">
    <property type="entry name" value="RasGEF_N"/>
    <property type="match status" value="1"/>
</dbReference>
<feature type="compositionally biased region" description="Low complexity" evidence="2">
    <location>
        <begin position="50"/>
        <end position="78"/>
    </location>
</feature>
<organism evidence="4 5">
    <name type="scientific">Caulochytrium protostelioides</name>
    <dbReference type="NCBI Taxonomy" id="1555241"/>
    <lineage>
        <taxon>Eukaryota</taxon>
        <taxon>Fungi</taxon>
        <taxon>Fungi incertae sedis</taxon>
        <taxon>Chytridiomycota</taxon>
        <taxon>Chytridiomycota incertae sedis</taxon>
        <taxon>Chytridiomycetes</taxon>
        <taxon>Caulochytriales</taxon>
        <taxon>Caulochytriaceae</taxon>
        <taxon>Caulochytrium</taxon>
    </lineage>
</organism>
<dbReference type="SUPFAM" id="SSF48366">
    <property type="entry name" value="Ras GEF"/>
    <property type="match status" value="1"/>
</dbReference>
<protein>
    <recommendedName>
        <fullName evidence="3">N-terminal Ras-GEF domain-containing protein</fullName>
    </recommendedName>
</protein>
<feature type="domain" description="N-terminal Ras-GEF" evidence="3">
    <location>
        <begin position="836"/>
        <end position="967"/>
    </location>
</feature>
<keyword evidence="1" id="KW-0344">Guanine-nucleotide releasing factor</keyword>
<dbReference type="Pfam" id="PF25006">
    <property type="entry name" value="DUF7783"/>
    <property type="match status" value="1"/>
</dbReference>
<dbReference type="CDD" id="cd06224">
    <property type="entry name" value="REM"/>
    <property type="match status" value="1"/>
</dbReference>
<dbReference type="Proteomes" id="UP000268535">
    <property type="component" value="Unassembled WGS sequence"/>
</dbReference>
<evidence type="ECO:0000256" key="1">
    <source>
        <dbReference type="PROSITE-ProRule" id="PRU00135"/>
    </source>
</evidence>
<dbReference type="PROSITE" id="PS50212">
    <property type="entry name" value="RASGEF_NTER"/>
    <property type="match status" value="1"/>
</dbReference>
<evidence type="ECO:0000256" key="2">
    <source>
        <dbReference type="SAM" id="MobiDB-lite"/>
    </source>
</evidence>
<dbReference type="EMBL" id="ML009829">
    <property type="protein sequence ID" value="RKO96559.1"/>
    <property type="molecule type" value="Genomic_DNA"/>
</dbReference>
<dbReference type="GO" id="GO:0005085">
    <property type="term" value="F:guanyl-nucleotide exchange factor activity"/>
    <property type="evidence" value="ECO:0007669"/>
    <property type="project" value="UniProtKB-KW"/>
</dbReference>
<dbReference type="InterPro" id="IPR056685">
    <property type="entry name" value="DUF7783"/>
</dbReference>
<feature type="region of interest" description="Disordered" evidence="2">
    <location>
        <begin position="973"/>
        <end position="1002"/>
    </location>
</feature>
<reference evidence="5" key="1">
    <citation type="journal article" date="2018" name="Nat. Microbiol.">
        <title>Leveraging single-cell genomics to expand the fungal tree of life.</title>
        <authorList>
            <person name="Ahrendt S.R."/>
            <person name="Quandt C.A."/>
            <person name="Ciobanu D."/>
            <person name="Clum A."/>
            <person name="Salamov A."/>
            <person name="Andreopoulos B."/>
            <person name="Cheng J.F."/>
            <person name="Woyke T."/>
            <person name="Pelin A."/>
            <person name="Henrissat B."/>
            <person name="Reynolds N.K."/>
            <person name="Benny G.L."/>
            <person name="Smith M.E."/>
            <person name="James T.Y."/>
            <person name="Grigoriev I.V."/>
        </authorList>
    </citation>
    <scope>NUCLEOTIDE SEQUENCE [LARGE SCALE GENOMIC DNA]</scope>
    <source>
        <strain evidence="5">ATCC 52028</strain>
    </source>
</reference>
<feature type="region of interest" description="Disordered" evidence="2">
    <location>
        <begin position="301"/>
        <end position="323"/>
    </location>
</feature>
<gene>
    <name evidence="4" type="ORF">CAUPRSCDRAFT_11749</name>
</gene>
<name>A0A4P9WTI1_9FUNG</name>
<feature type="region of interest" description="Disordered" evidence="2">
    <location>
        <begin position="49"/>
        <end position="101"/>
    </location>
</feature>
<evidence type="ECO:0000259" key="3">
    <source>
        <dbReference type="PROSITE" id="PS50212"/>
    </source>
</evidence>
<feature type="compositionally biased region" description="Low complexity" evidence="2">
    <location>
        <begin position="85"/>
        <end position="101"/>
    </location>
</feature>
<dbReference type="SMART" id="SM00229">
    <property type="entry name" value="RasGEFN"/>
    <property type="match status" value="1"/>
</dbReference>
<proteinExistence type="predicted"/>
<dbReference type="InterPro" id="IPR023578">
    <property type="entry name" value="Ras_GEF_dom_sf"/>
</dbReference>
<feature type="compositionally biased region" description="Polar residues" evidence="2">
    <location>
        <begin position="302"/>
        <end position="323"/>
    </location>
</feature>
<accession>A0A4P9WTI1</accession>
<sequence length="1002" mass="108110">MAAAWPPHIAAVMLDFSNLGLGIDSAAMLTRMSPSEELDGFHIGRQDAGTPAAVASSTSTAAAAASPNPPATVSATSPEDGGRVPTPSATPTLSASSPTSPGAAAITGQAMIWDPYIQNMLTCISALNMAAKAAQKQGLEPLAITAVNAIYVILVATGTDRLDHPAVKSNAEIMTLFYSAQRHLNKLILATKIAAGVWPPPDAMAQLRFQIGQLLIFMQTFVSQCYTFRIQILPGPVEPARLFAEDGTLLVSDPGTFRLIPFFDVDFVPRLEHQSDAVMSCIAELVRIITPDITLDADLSAMSPQRSPQRSPQTSPKLSPQCSPQRFPHMVVRAVASPFSTPSGSPLLSRAVSSPAGLTAPRWDAGASAGGLPEVALRRTRELVVEMGRLLSLVENLGQHLIPDPGSRPSSQFMRHSDESALLSERDVTSMLGTDTPHEIYINFVTQRELLCNNISTLLTIAQSWQDGVMNTDDAMTQMLETTAEVLATMEDMLVATKMLLDQRCSLIQRHVTQSLMLSHVPLRNGTATTTVTITALPSPAASPLHDCSSTSSASSASATSHTMLSSSSLHAPLIHQRRLHRLTMKDLEALHLRAKSLSCLPTHSAASVDHDALVLSATNSDTPSLVPASSTASSIHSDATSVSDVCSRHHVHDADADASLPSPIAALTKPHHRHAYDAAMRLMRPAAAPAPVPAPAAAPVTPRSRLSSALHPLRTSTTVHAAVHHAAIAIHPGTLDPAQAHVRDHVLQRTASLNNDHRLSLMDRRSHALSADPLGIDVGAARTGKPARQDMKLARFFGARELDVSHFQRHKQKELARKFWFLGYDAPTTDISMNMEGQVRGGTLEALVERLTVHDQLVDPSYTNTFFLMMHQFTPSPGQVLRLLIGRYNLVCPAALTADEAAIWREQKLVPVRLRVYNALKIWLEHHWTVQDDAILPDLDHFIRTDVAQHQPLLVWRLLDLLERRDASDARAGRLRPGRLPQPQARDGASVDGCASRADPA</sequence>
<dbReference type="InterPro" id="IPR000651">
    <property type="entry name" value="Ras-like_Gua-exchang_fac_N"/>
</dbReference>